<organism evidence="1 2">
    <name type="scientific">Cylicocyclus nassatus</name>
    <name type="common">Nematode worm</name>
    <dbReference type="NCBI Taxonomy" id="53992"/>
    <lineage>
        <taxon>Eukaryota</taxon>
        <taxon>Metazoa</taxon>
        <taxon>Ecdysozoa</taxon>
        <taxon>Nematoda</taxon>
        <taxon>Chromadorea</taxon>
        <taxon>Rhabditida</taxon>
        <taxon>Rhabditina</taxon>
        <taxon>Rhabditomorpha</taxon>
        <taxon>Strongyloidea</taxon>
        <taxon>Strongylidae</taxon>
        <taxon>Cylicocyclus</taxon>
    </lineage>
</organism>
<sequence>MIGRISQLSNLSCGPPVHQRTDTALYTCRRCRRQNKKYTSVAVNNDLFEQDPCLLSHNCIPMDRNKDKANRVAYESCQKIKRGPQKQRISPGVQFNETAFSILKTSWKSLEARKKFLANFVRTGYASRRCSFTRGSELRFLAIFGLFRTIARSRRTDGDFLEP</sequence>
<dbReference type="AlphaFoldDB" id="A0AA36GWH9"/>
<dbReference type="EMBL" id="CATQJL010000223">
    <property type="protein sequence ID" value="CAJ0599608.1"/>
    <property type="molecule type" value="Genomic_DNA"/>
</dbReference>
<evidence type="ECO:0000313" key="1">
    <source>
        <dbReference type="EMBL" id="CAJ0599608.1"/>
    </source>
</evidence>
<gene>
    <name evidence="1" type="ORF">CYNAS_LOCUS11591</name>
</gene>
<dbReference type="Proteomes" id="UP001176961">
    <property type="component" value="Unassembled WGS sequence"/>
</dbReference>
<name>A0AA36GWH9_CYLNA</name>
<protein>
    <submittedName>
        <fullName evidence="1">Uncharacterized protein</fullName>
    </submittedName>
</protein>
<reference evidence="1" key="1">
    <citation type="submission" date="2023-07" db="EMBL/GenBank/DDBJ databases">
        <authorList>
            <consortium name="CYATHOMIX"/>
        </authorList>
    </citation>
    <scope>NUCLEOTIDE SEQUENCE</scope>
    <source>
        <strain evidence="1">N/A</strain>
    </source>
</reference>
<proteinExistence type="predicted"/>
<accession>A0AA36GWH9</accession>
<comment type="caution">
    <text evidence="1">The sequence shown here is derived from an EMBL/GenBank/DDBJ whole genome shotgun (WGS) entry which is preliminary data.</text>
</comment>
<evidence type="ECO:0000313" key="2">
    <source>
        <dbReference type="Proteomes" id="UP001176961"/>
    </source>
</evidence>
<keyword evidence="2" id="KW-1185">Reference proteome</keyword>